<reference evidence="2 3" key="1">
    <citation type="submission" date="2014-11" db="EMBL/GenBank/DDBJ databases">
        <authorList>
            <person name="Zhu J."/>
            <person name="Qi W."/>
            <person name="Song R."/>
        </authorList>
    </citation>
    <scope>NUCLEOTIDE SEQUENCE [LARGE SCALE GENOMIC DNA]</scope>
</reference>
<keyword evidence="1" id="KW-0812">Transmembrane</keyword>
<evidence type="ECO:0000313" key="2">
    <source>
        <dbReference type="EMBL" id="CEL94052.1"/>
    </source>
</evidence>
<dbReference type="Proteomes" id="UP000041254">
    <property type="component" value="Unassembled WGS sequence"/>
</dbReference>
<evidence type="ECO:0000256" key="1">
    <source>
        <dbReference type="SAM" id="Phobius"/>
    </source>
</evidence>
<sequence>MACVLPTWRRQFIIPLIISTAKAFSLPIAHALVSSARSQPSRRQTSLLSSRRSFLTSLSPLLLPLAAFGKKPAYDDEASALAAAASSRPAIRSFRDSLDDLRRSNSNRFDGRVSWQEYRVTFGRAVKPLSLALPQLAGVDPDIAEELTQDIMRCDTALYNNIFANSSGGGIGYDIDTPLRFVDRILVGLDDIEREGFRNIE</sequence>
<evidence type="ECO:0000313" key="3">
    <source>
        <dbReference type="Proteomes" id="UP000041254"/>
    </source>
</evidence>
<name>A0A0G4EF71_VITBC</name>
<dbReference type="InParanoid" id="A0A0G4EF71"/>
<dbReference type="AlphaFoldDB" id="A0A0G4EF71"/>
<keyword evidence="3" id="KW-1185">Reference proteome</keyword>
<keyword evidence="1" id="KW-1133">Transmembrane helix</keyword>
<dbReference type="EMBL" id="CDMY01000204">
    <property type="protein sequence ID" value="CEL94052.1"/>
    <property type="molecule type" value="Genomic_DNA"/>
</dbReference>
<protein>
    <submittedName>
        <fullName evidence="2">Uncharacterized protein</fullName>
    </submittedName>
</protein>
<feature type="transmembrane region" description="Helical" evidence="1">
    <location>
        <begin position="12"/>
        <end position="33"/>
    </location>
</feature>
<dbReference type="VEuPathDB" id="CryptoDB:Vbra_4895"/>
<gene>
    <name evidence="2" type="ORF">Vbra_4895</name>
</gene>
<keyword evidence="1" id="KW-0472">Membrane</keyword>
<organism evidence="2 3">
    <name type="scientific">Vitrella brassicaformis (strain CCMP3155)</name>
    <dbReference type="NCBI Taxonomy" id="1169540"/>
    <lineage>
        <taxon>Eukaryota</taxon>
        <taxon>Sar</taxon>
        <taxon>Alveolata</taxon>
        <taxon>Colpodellida</taxon>
        <taxon>Vitrellaceae</taxon>
        <taxon>Vitrella</taxon>
    </lineage>
</organism>
<accession>A0A0G4EF71</accession>
<proteinExistence type="predicted"/>